<keyword evidence="3" id="KW-1185">Reference proteome</keyword>
<evidence type="ECO:0000256" key="1">
    <source>
        <dbReference type="SAM" id="MobiDB-lite"/>
    </source>
</evidence>
<name>A0AA37WWE7_9GAMM</name>
<dbReference type="Proteomes" id="UP001157439">
    <property type="component" value="Unassembled WGS sequence"/>
</dbReference>
<feature type="compositionally biased region" description="Basic and acidic residues" evidence="1">
    <location>
        <begin position="32"/>
        <end position="48"/>
    </location>
</feature>
<organism evidence="2 3">
    <name type="scientific">Paraferrimonas haliotis</name>
    <dbReference type="NCBI Taxonomy" id="2013866"/>
    <lineage>
        <taxon>Bacteria</taxon>
        <taxon>Pseudomonadati</taxon>
        <taxon>Pseudomonadota</taxon>
        <taxon>Gammaproteobacteria</taxon>
        <taxon>Alteromonadales</taxon>
        <taxon>Ferrimonadaceae</taxon>
        <taxon>Paraferrimonas</taxon>
    </lineage>
</organism>
<feature type="compositionally biased region" description="Low complexity" evidence="1">
    <location>
        <begin position="55"/>
        <end position="72"/>
    </location>
</feature>
<sequence>MEFIMRTNSERFVFTFAPVEVDIEEQQLETFEPVKPEMFDTSDSKPELVAEQAPKQTAAASKAKVKSAQAKSQAHKSKPHNSQWQDHQFNKVAKPGHKMPMQFNAVVEEEPAPLGRNQCRSAKNKVVQVKYRNKRRTLSLDA</sequence>
<comment type="caution">
    <text evidence="2">The sequence shown here is derived from an EMBL/GenBank/DDBJ whole genome shotgun (WGS) entry which is preliminary data.</text>
</comment>
<reference evidence="2 3" key="1">
    <citation type="journal article" date="2014" name="Int. J. Syst. Evol. Microbiol.">
        <title>Complete genome sequence of Corynebacterium casei LMG S-19264T (=DSM 44701T), isolated from a smear-ripened cheese.</title>
        <authorList>
            <consortium name="US DOE Joint Genome Institute (JGI-PGF)"/>
            <person name="Walter F."/>
            <person name="Albersmeier A."/>
            <person name="Kalinowski J."/>
            <person name="Ruckert C."/>
        </authorList>
    </citation>
    <scope>NUCLEOTIDE SEQUENCE [LARGE SCALE GENOMIC DNA]</scope>
    <source>
        <strain evidence="2 3">NBRC 112785</strain>
    </source>
</reference>
<evidence type="ECO:0000313" key="2">
    <source>
        <dbReference type="EMBL" id="GLS83463.1"/>
    </source>
</evidence>
<gene>
    <name evidence="2" type="ORF">GCM10007894_14400</name>
</gene>
<accession>A0AA37WWE7</accession>
<protein>
    <submittedName>
        <fullName evidence="2">Uncharacterized protein</fullName>
    </submittedName>
</protein>
<proteinExistence type="predicted"/>
<feature type="region of interest" description="Disordered" evidence="1">
    <location>
        <begin position="32"/>
        <end position="87"/>
    </location>
</feature>
<dbReference type="EMBL" id="BSPO01000002">
    <property type="protein sequence ID" value="GLS83463.1"/>
    <property type="molecule type" value="Genomic_DNA"/>
</dbReference>
<evidence type="ECO:0000313" key="3">
    <source>
        <dbReference type="Proteomes" id="UP001157439"/>
    </source>
</evidence>
<dbReference type="AlphaFoldDB" id="A0AA37WWE7"/>